<protein>
    <recommendedName>
        <fullName evidence="4">Transmembrane protein</fullName>
    </recommendedName>
</protein>
<feature type="transmembrane region" description="Helical" evidence="1">
    <location>
        <begin position="133"/>
        <end position="149"/>
    </location>
</feature>
<sequence length="187" mass="20695">MARVYVPCSKGSMKLAKFLVYIIVGFLSANASVSGWLFPQLGCVSFGTARSSAGGVEYGNRNQFFSKPIFMAVIHPRERWYLDKTSKSKGNGWTPSPPFPTPLRNRDSVAVLCHDSNRLPPVTFRSGNARRKILAGVLFLFLFFLPRPWDLTNILVAFLTGGLGMIACLSCLYRCRNGLETPLGRAL</sequence>
<proteinExistence type="predicted"/>
<keyword evidence="3" id="KW-1185">Reference proteome</keyword>
<gene>
    <name evidence="2" type="ORF">LX32DRAFT_114639</name>
</gene>
<keyword evidence="1" id="KW-0812">Transmembrane</keyword>
<name>A0AAD9H7X3_9PEZI</name>
<keyword evidence="1" id="KW-1133">Transmembrane helix</keyword>
<evidence type="ECO:0008006" key="4">
    <source>
        <dbReference type="Google" id="ProtNLM"/>
    </source>
</evidence>
<evidence type="ECO:0000313" key="3">
    <source>
        <dbReference type="Proteomes" id="UP001232148"/>
    </source>
</evidence>
<accession>A0AAD9H7X3</accession>
<dbReference type="AlphaFoldDB" id="A0AAD9H7X3"/>
<feature type="transmembrane region" description="Helical" evidence="1">
    <location>
        <begin position="155"/>
        <end position="175"/>
    </location>
</feature>
<organism evidence="2 3">
    <name type="scientific">Colletotrichum zoysiae</name>
    <dbReference type="NCBI Taxonomy" id="1216348"/>
    <lineage>
        <taxon>Eukaryota</taxon>
        <taxon>Fungi</taxon>
        <taxon>Dikarya</taxon>
        <taxon>Ascomycota</taxon>
        <taxon>Pezizomycotina</taxon>
        <taxon>Sordariomycetes</taxon>
        <taxon>Hypocreomycetidae</taxon>
        <taxon>Glomerellales</taxon>
        <taxon>Glomerellaceae</taxon>
        <taxon>Colletotrichum</taxon>
        <taxon>Colletotrichum graminicola species complex</taxon>
    </lineage>
</organism>
<comment type="caution">
    <text evidence="2">The sequence shown here is derived from an EMBL/GenBank/DDBJ whole genome shotgun (WGS) entry which is preliminary data.</text>
</comment>
<evidence type="ECO:0000313" key="2">
    <source>
        <dbReference type="EMBL" id="KAK2024110.1"/>
    </source>
</evidence>
<keyword evidence="1" id="KW-0472">Membrane</keyword>
<feature type="transmembrane region" description="Helical" evidence="1">
    <location>
        <begin position="18"/>
        <end position="38"/>
    </location>
</feature>
<dbReference type="EMBL" id="MU842975">
    <property type="protein sequence ID" value="KAK2024110.1"/>
    <property type="molecule type" value="Genomic_DNA"/>
</dbReference>
<evidence type="ECO:0000256" key="1">
    <source>
        <dbReference type="SAM" id="Phobius"/>
    </source>
</evidence>
<reference evidence="2" key="1">
    <citation type="submission" date="2021-06" db="EMBL/GenBank/DDBJ databases">
        <title>Comparative genomics, transcriptomics and evolutionary studies reveal genomic signatures of adaptation to plant cell wall in hemibiotrophic fungi.</title>
        <authorList>
            <consortium name="DOE Joint Genome Institute"/>
            <person name="Baroncelli R."/>
            <person name="Diaz J.F."/>
            <person name="Benocci T."/>
            <person name="Peng M."/>
            <person name="Battaglia E."/>
            <person name="Haridas S."/>
            <person name="Andreopoulos W."/>
            <person name="Labutti K."/>
            <person name="Pangilinan J."/>
            <person name="Floch G.L."/>
            <person name="Makela M.R."/>
            <person name="Henrissat B."/>
            <person name="Grigoriev I.V."/>
            <person name="Crouch J.A."/>
            <person name="De Vries R.P."/>
            <person name="Sukno S.A."/>
            <person name="Thon M.R."/>
        </authorList>
    </citation>
    <scope>NUCLEOTIDE SEQUENCE</scope>
    <source>
        <strain evidence="2">MAFF235873</strain>
    </source>
</reference>
<dbReference type="Proteomes" id="UP001232148">
    <property type="component" value="Unassembled WGS sequence"/>
</dbReference>